<keyword evidence="1" id="KW-0489">Methyltransferase</keyword>
<evidence type="ECO:0000313" key="2">
    <source>
        <dbReference type="Proteomes" id="UP000774130"/>
    </source>
</evidence>
<comment type="caution">
    <text evidence="1">The sequence shown here is derived from an EMBL/GenBank/DDBJ whole genome shotgun (WGS) entry which is preliminary data.</text>
</comment>
<proteinExistence type="predicted"/>
<dbReference type="PANTHER" id="PTHR35276:SF1">
    <property type="entry name" value="TRNA (MNM(5)S(2)U34)-METHYLTRANSFERASE, CHLOROPLASTIC"/>
    <property type="match status" value="1"/>
</dbReference>
<name>A0ABS6THK7_9ENTE</name>
<gene>
    <name evidence="1" type="ORF">KUA55_16910</name>
</gene>
<dbReference type="InterPro" id="IPR010719">
    <property type="entry name" value="MnmM_MeTrfase"/>
</dbReference>
<reference evidence="1 2" key="1">
    <citation type="submission" date="2021-06" db="EMBL/GenBank/DDBJ databases">
        <title>Enterococcus alishanensis sp. nov., a novel lactic acid bacterium isolated from fresh coffee beans.</title>
        <authorList>
            <person name="Chen Y.-S."/>
        </authorList>
    </citation>
    <scope>NUCLEOTIDE SEQUENCE [LARGE SCALE GENOMIC DNA]</scope>
    <source>
        <strain evidence="1 2">ALS3</strain>
    </source>
</reference>
<accession>A0ABS6THK7</accession>
<organism evidence="1 2">
    <name type="scientific">Enterococcus alishanensis</name>
    <dbReference type="NCBI Taxonomy" id="1303817"/>
    <lineage>
        <taxon>Bacteria</taxon>
        <taxon>Bacillati</taxon>
        <taxon>Bacillota</taxon>
        <taxon>Bacilli</taxon>
        <taxon>Lactobacillales</taxon>
        <taxon>Enterococcaceae</taxon>
        <taxon>Enterococcus</taxon>
    </lineage>
</organism>
<dbReference type="EMBL" id="JAHUZB010000010">
    <property type="protein sequence ID" value="MBV7392366.1"/>
    <property type="molecule type" value="Genomic_DNA"/>
</dbReference>
<protein>
    <submittedName>
        <fullName evidence="1">SAM-dependent methyltransferase</fullName>
    </submittedName>
</protein>
<dbReference type="GO" id="GO:0008168">
    <property type="term" value="F:methyltransferase activity"/>
    <property type="evidence" value="ECO:0007669"/>
    <property type="project" value="UniProtKB-KW"/>
</dbReference>
<dbReference type="PANTHER" id="PTHR35276">
    <property type="entry name" value="S-ADENOSYL-L-METHIONINE-DEPENDENT METHYLTRANSFERASES SUPERFAMILY PROTEIN"/>
    <property type="match status" value="1"/>
</dbReference>
<dbReference type="Pfam" id="PF06962">
    <property type="entry name" value="rRNA_methylase"/>
    <property type="match status" value="1"/>
</dbReference>
<keyword evidence="1" id="KW-0808">Transferase</keyword>
<evidence type="ECO:0000313" key="1">
    <source>
        <dbReference type="EMBL" id="MBV7392366.1"/>
    </source>
</evidence>
<dbReference type="GO" id="GO:0032259">
    <property type="term" value="P:methylation"/>
    <property type="evidence" value="ECO:0007669"/>
    <property type="project" value="UniProtKB-KW"/>
</dbReference>
<sequence length="185" mass="20496">MLKTALHFSHQLLTDIVEKGDTVIDATMGNGNDTLFLAKLVDKTGKVYAFDVQKQAVENTATKLGTAYPQATLFLAGHEEINQKLSPVEKIKAAIFNLGYLPKSDKSIITQEDTTIPAMKAVLNRLLPTGRMILVIYYGHPGGEQEKNAVLNFCSQLPQEDFSVLTYQFINQKNNPPILVCVEKK</sequence>
<keyword evidence="2" id="KW-1185">Reference proteome</keyword>
<dbReference type="RefSeq" id="WP_218327577.1">
    <property type="nucleotide sequence ID" value="NZ_JAHUZB010000010.1"/>
</dbReference>
<dbReference type="Proteomes" id="UP000774130">
    <property type="component" value="Unassembled WGS sequence"/>
</dbReference>